<keyword evidence="10" id="KW-1185">Reference proteome</keyword>
<dbReference type="NCBIfam" id="TIGR01948">
    <property type="entry name" value="rnfE"/>
    <property type="match status" value="1"/>
</dbReference>
<evidence type="ECO:0000313" key="10">
    <source>
        <dbReference type="Proteomes" id="UP000033101"/>
    </source>
</evidence>
<dbReference type="OrthoDB" id="136055at2157"/>
<dbReference type="RefSeq" id="WP_048142053.1">
    <property type="nucleotide sequence ID" value="NZ_CP009516.1"/>
</dbReference>
<name>A0A0E3WVM1_9EURY</name>
<evidence type="ECO:0000256" key="1">
    <source>
        <dbReference type="ARBA" id="ARBA00004127"/>
    </source>
</evidence>
<dbReference type="Pfam" id="PF02508">
    <property type="entry name" value="Rnf-Nqr"/>
    <property type="match status" value="1"/>
</dbReference>
<proteinExistence type="inferred from homology"/>
<dbReference type="Proteomes" id="UP000033101">
    <property type="component" value="Chromosome"/>
</dbReference>
<dbReference type="GO" id="GO:0012505">
    <property type="term" value="C:endomembrane system"/>
    <property type="evidence" value="ECO:0007669"/>
    <property type="project" value="UniProtKB-SubCell"/>
</dbReference>
<dbReference type="PANTHER" id="PTHR30586:SF0">
    <property type="entry name" value="ION-TRANSLOCATING OXIDOREDUCTASE COMPLEX SUBUNIT E"/>
    <property type="match status" value="1"/>
</dbReference>
<feature type="transmembrane region" description="Helical" evidence="8">
    <location>
        <begin position="45"/>
        <end position="62"/>
    </location>
</feature>
<dbReference type="PANTHER" id="PTHR30586">
    <property type="entry name" value="ELECTRON TRANSPORT COMPLEX PROTEIN RNFE"/>
    <property type="match status" value="1"/>
</dbReference>
<organism evidence="9 10">
    <name type="scientific">Methanosarcina horonobensis HB-1 = JCM 15518</name>
    <dbReference type="NCBI Taxonomy" id="1434110"/>
    <lineage>
        <taxon>Archaea</taxon>
        <taxon>Methanobacteriati</taxon>
        <taxon>Methanobacteriota</taxon>
        <taxon>Stenosarchaea group</taxon>
        <taxon>Methanomicrobia</taxon>
        <taxon>Methanosarcinales</taxon>
        <taxon>Methanosarcinaceae</taxon>
        <taxon>Methanosarcina</taxon>
    </lineage>
</organism>
<protein>
    <recommendedName>
        <fullName evidence="8">Ion-translocating oxidoreductase complex subunit E</fullName>
        <ecNumber evidence="8">7.-.-.-</ecNumber>
    </recommendedName>
    <alternativeName>
        <fullName evidence="8">Rnf electron transport complex subunit E</fullName>
    </alternativeName>
</protein>
<keyword evidence="3 8" id="KW-0812">Transmembrane</keyword>
<dbReference type="NCBIfam" id="NF009070">
    <property type="entry name" value="PRK12405.1"/>
    <property type="match status" value="1"/>
</dbReference>
<feature type="transmembrane region" description="Helical" evidence="8">
    <location>
        <begin position="97"/>
        <end position="115"/>
    </location>
</feature>
<dbReference type="NCBIfam" id="NF041839">
    <property type="entry name" value="rnfE_Methano"/>
    <property type="match status" value="1"/>
</dbReference>
<feature type="transmembrane region" description="Helical" evidence="8">
    <location>
        <begin position="127"/>
        <end position="148"/>
    </location>
</feature>
<dbReference type="EC" id="7.-.-.-" evidence="8"/>
<dbReference type="HAMAP" id="MF_00478">
    <property type="entry name" value="RsxE_RnfE"/>
    <property type="match status" value="1"/>
</dbReference>
<dbReference type="STRING" id="1434110.MSHOH_3557"/>
<keyword evidence="5 8" id="KW-0249">Electron transport</keyword>
<dbReference type="InterPro" id="IPR003667">
    <property type="entry name" value="NqrDE/RnfAE"/>
</dbReference>
<dbReference type="PIRSF" id="PIRSF006102">
    <property type="entry name" value="NQR_DE"/>
    <property type="match status" value="1"/>
</dbReference>
<evidence type="ECO:0000256" key="2">
    <source>
        <dbReference type="ARBA" id="ARBA00022448"/>
    </source>
</evidence>
<keyword evidence="4 8" id="KW-1278">Translocase</keyword>
<evidence type="ECO:0000256" key="7">
    <source>
        <dbReference type="ARBA" id="ARBA00023136"/>
    </source>
</evidence>
<feature type="transmembrane region" description="Helical" evidence="8">
    <location>
        <begin position="21"/>
        <end position="39"/>
    </location>
</feature>
<evidence type="ECO:0000256" key="6">
    <source>
        <dbReference type="ARBA" id="ARBA00022989"/>
    </source>
</evidence>
<comment type="subunit">
    <text evidence="8">The Rnf complex is probably composed of eight subunits, including RnfA, RnfB, RnfC, RnfD, RnfE and RnfG.</text>
</comment>
<dbReference type="AlphaFoldDB" id="A0A0E3WVM1"/>
<evidence type="ECO:0000256" key="5">
    <source>
        <dbReference type="ARBA" id="ARBA00022982"/>
    </source>
</evidence>
<evidence type="ECO:0000256" key="8">
    <source>
        <dbReference type="HAMAP-Rule" id="MF_00478"/>
    </source>
</evidence>
<evidence type="ECO:0000313" key="9">
    <source>
        <dbReference type="EMBL" id="AKB80040.1"/>
    </source>
</evidence>
<sequence>MADNRNVASEFMRGITKDNPTFGLVLGLCPTLAVTTSVANGIGMAAGTIFVLVGSNLLVSVMRNEIPDSVRIPIELIVIATFVSIVDMVMEAFTPDIYAALGVYIPLIVVNCIVIGRAEAYALKNGVFYSLIDGLGVGTGFLLMLMLIGGIRELLGTGGINLFGMQLIDLVSTLGFNPIGMMTLSPGAFLTIAVLMAMVNYRRIVKAMRGA</sequence>
<gene>
    <name evidence="8" type="primary">rnfE</name>
    <name evidence="9" type="ORF">MSHOH_3557</name>
</gene>
<evidence type="ECO:0000256" key="3">
    <source>
        <dbReference type="ARBA" id="ARBA00022692"/>
    </source>
</evidence>
<comment type="function">
    <text evidence="8">Part of a membrane-bound complex that couples electron transfer with translocation of ions across the membrane.</text>
</comment>
<dbReference type="EMBL" id="CP009516">
    <property type="protein sequence ID" value="AKB80040.1"/>
    <property type="molecule type" value="Genomic_DNA"/>
</dbReference>
<dbReference type="KEGG" id="mhor:MSHOH_3557"/>
<dbReference type="PATRIC" id="fig|1434110.4.peg.4554"/>
<dbReference type="HOGENOM" id="CLU_046659_1_1_2"/>
<feature type="transmembrane region" description="Helical" evidence="8">
    <location>
        <begin position="74"/>
        <end position="91"/>
    </location>
</feature>
<dbReference type="GeneID" id="24832903"/>
<accession>A0A0E3WVM1</accession>
<feature type="transmembrane region" description="Helical" evidence="8">
    <location>
        <begin position="179"/>
        <end position="199"/>
    </location>
</feature>
<dbReference type="GO" id="GO:0005886">
    <property type="term" value="C:plasma membrane"/>
    <property type="evidence" value="ECO:0007669"/>
    <property type="project" value="UniProtKB-SubCell"/>
</dbReference>
<reference evidence="9 10" key="1">
    <citation type="submission" date="2014-07" db="EMBL/GenBank/DDBJ databases">
        <title>Methanogenic archaea and the global carbon cycle.</title>
        <authorList>
            <person name="Henriksen J.R."/>
            <person name="Luke J."/>
            <person name="Reinhart S."/>
            <person name="Benedict M.N."/>
            <person name="Youngblut N.D."/>
            <person name="Metcalf M.E."/>
            <person name="Whitaker R.J."/>
            <person name="Metcalf W.W."/>
        </authorList>
    </citation>
    <scope>NUCLEOTIDE SEQUENCE [LARGE SCALE GENOMIC DNA]</scope>
    <source>
        <strain evidence="9 10">HB-1</strain>
    </source>
</reference>
<comment type="similarity">
    <text evidence="8">Belongs to the NqrDE/RnfAE family.</text>
</comment>
<keyword evidence="8" id="KW-1003">Cell membrane</keyword>
<keyword evidence="6 8" id="KW-1133">Transmembrane helix</keyword>
<dbReference type="InterPro" id="IPR010968">
    <property type="entry name" value="RnfE"/>
</dbReference>
<evidence type="ECO:0000256" key="4">
    <source>
        <dbReference type="ARBA" id="ARBA00022967"/>
    </source>
</evidence>
<keyword evidence="2 8" id="KW-0813">Transport</keyword>
<dbReference type="GO" id="GO:0022900">
    <property type="term" value="P:electron transport chain"/>
    <property type="evidence" value="ECO:0007669"/>
    <property type="project" value="UniProtKB-UniRule"/>
</dbReference>
<comment type="subcellular location">
    <subcellularLocation>
        <location evidence="8">Cell membrane</location>
        <topology evidence="8">Multi-pass membrane protein</topology>
    </subcellularLocation>
    <subcellularLocation>
        <location evidence="1">Endomembrane system</location>
        <topology evidence="1">Multi-pass membrane protein</topology>
    </subcellularLocation>
</comment>
<keyword evidence="7 8" id="KW-0472">Membrane</keyword>